<name>A0A2S6NIW3_RHOGL</name>
<dbReference type="EMBL" id="NHRY01000132">
    <property type="protein sequence ID" value="PPQ34044.1"/>
    <property type="molecule type" value="Genomic_DNA"/>
</dbReference>
<dbReference type="Proteomes" id="UP000239724">
    <property type="component" value="Unassembled WGS sequence"/>
</dbReference>
<dbReference type="EMBL" id="NHRY01000194">
    <property type="protein sequence ID" value="PPQ31243.1"/>
    <property type="molecule type" value="Genomic_DNA"/>
</dbReference>
<feature type="domain" description="Transposase DDE" evidence="1">
    <location>
        <begin position="1"/>
        <end position="50"/>
    </location>
</feature>
<dbReference type="OrthoDB" id="9774608at2"/>
<evidence type="ECO:0000313" key="3">
    <source>
        <dbReference type="EMBL" id="PPQ34044.1"/>
    </source>
</evidence>
<dbReference type="EMBL" id="NHRY01000097">
    <property type="protein sequence ID" value="PPQ34619.1"/>
    <property type="molecule type" value="Genomic_DNA"/>
</dbReference>
<organism evidence="4 5">
    <name type="scientific">Rhodopila globiformis</name>
    <name type="common">Rhodopseudomonas globiformis</name>
    <dbReference type="NCBI Taxonomy" id="1071"/>
    <lineage>
        <taxon>Bacteria</taxon>
        <taxon>Pseudomonadati</taxon>
        <taxon>Pseudomonadota</taxon>
        <taxon>Alphaproteobacteria</taxon>
        <taxon>Acetobacterales</taxon>
        <taxon>Acetobacteraceae</taxon>
        <taxon>Rhodopila</taxon>
    </lineage>
</organism>
<accession>A0A2S6NIW3</accession>
<dbReference type="Pfam" id="PF13612">
    <property type="entry name" value="DDE_Tnp_1_3"/>
    <property type="match status" value="1"/>
</dbReference>
<protein>
    <recommendedName>
        <fullName evidence="1">Transposase DDE domain-containing protein</fullName>
    </recommendedName>
</protein>
<feature type="non-terminal residue" evidence="4">
    <location>
        <position position="1"/>
    </location>
</feature>
<gene>
    <name evidence="4" type="ORF">CCS01_10060</name>
    <name evidence="3" type="ORF">CCS01_12580</name>
    <name evidence="2" type="ORF">CCS01_17635</name>
</gene>
<dbReference type="AlphaFoldDB" id="A0A2S6NIW3"/>
<keyword evidence="5" id="KW-1185">Reference proteome</keyword>
<reference evidence="4 5" key="1">
    <citation type="journal article" date="2018" name="Arch. Microbiol.">
        <title>New insights into the metabolic potential of the phototrophic purple bacterium Rhodopila globiformis DSM 161(T) from its draft genome sequence and evidence for a vanadium-dependent nitrogenase.</title>
        <authorList>
            <person name="Imhoff J.F."/>
            <person name="Rahn T."/>
            <person name="Kunzel S."/>
            <person name="Neulinger S.C."/>
        </authorList>
    </citation>
    <scope>NUCLEOTIDE SEQUENCE [LARGE SCALE GENOMIC DNA]</scope>
    <source>
        <strain evidence="4 5">DSM 161</strain>
    </source>
</reference>
<evidence type="ECO:0000313" key="5">
    <source>
        <dbReference type="Proteomes" id="UP000239724"/>
    </source>
</evidence>
<evidence type="ECO:0000313" key="4">
    <source>
        <dbReference type="EMBL" id="PPQ34619.1"/>
    </source>
</evidence>
<dbReference type="RefSeq" id="WP_146101659.1">
    <property type="nucleotide sequence ID" value="NZ_NHRY01000097.1"/>
</dbReference>
<comment type="caution">
    <text evidence="4">The sequence shown here is derived from an EMBL/GenBank/DDBJ whole genome shotgun (WGS) entry which is preliminary data.</text>
</comment>
<evidence type="ECO:0000259" key="1">
    <source>
        <dbReference type="Pfam" id="PF13612"/>
    </source>
</evidence>
<proteinExistence type="predicted"/>
<dbReference type="InterPro" id="IPR025668">
    <property type="entry name" value="Tnp_DDE_dom"/>
</dbReference>
<sequence>LHLITGIRRNMRNQLMPLVDKRMLRGRFVIETVFDILKCQMGLEHSRHRSPINAMVHILSCLVAYAYRPGKPSILRKGKKLEAYP</sequence>
<evidence type="ECO:0000313" key="2">
    <source>
        <dbReference type="EMBL" id="PPQ31243.1"/>
    </source>
</evidence>